<feature type="signal peptide" evidence="2">
    <location>
        <begin position="1"/>
        <end position="32"/>
    </location>
</feature>
<evidence type="ECO:0008006" key="4">
    <source>
        <dbReference type="Google" id="ProtNLM"/>
    </source>
</evidence>
<feature type="coiled-coil region" evidence="1">
    <location>
        <begin position="148"/>
        <end position="175"/>
    </location>
</feature>
<reference evidence="3" key="1">
    <citation type="submission" date="2021-01" db="EMBL/GenBank/DDBJ databases">
        <authorList>
            <person name="Corre E."/>
            <person name="Pelletier E."/>
            <person name="Niang G."/>
            <person name="Scheremetjew M."/>
            <person name="Finn R."/>
            <person name="Kale V."/>
            <person name="Holt S."/>
            <person name="Cochrane G."/>
            <person name="Meng A."/>
            <person name="Brown T."/>
            <person name="Cohen L."/>
        </authorList>
    </citation>
    <scope>NUCLEOTIDE SEQUENCE</scope>
    <source>
        <strain evidence="3">308</strain>
    </source>
</reference>
<organism evidence="3">
    <name type="scientific">Corethron hystrix</name>
    <dbReference type="NCBI Taxonomy" id="216773"/>
    <lineage>
        <taxon>Eukaryota</taxon>
        <taxon>Sar</taxon>
        <taxon>Stramenopiles</taxon>
        <taxon>Ochrophyta</taxon>
        <taxon>Bacillariophyta</taxon>
        <taxon>Coscinodiscophyceae</taxon>
        <taxon>Corethrophycidae</taxon>
        <taxon>Corethrales</taxon>
        <taxon>Corethraceae</taxon>
        <taxon>Corethron</taxon>
    </lineage>
</organism>
<dbReference type="AlphaFoldDB" id="A0A7S1B503"/>
<proteinExistence type="predicted"/>
<keyword evidence="1" id="KW-0175">Coiled coil</keyword>
<feature type="coiled-coil region" evidence="1">
    <location>
        <begin position="202"/>
        <end position="229"/>
    </location>
</feature>
<evidence type="ECO:0000256" key="1">
    <source>
        <dbReference type="SAM" id="Coils"/>
    </source>
</evidence>
<sequence length="271" mass="30179">MYHFLRQSLKMDTPNARVLMFLFLLTTTPVLGFVHHPCSVSSFCLKQTALHLLDDDENPLKKTADAMANPAAGTAAGAVLGGLVLGPFGALWGASIGNAMGRNSAVEKDKKDQMKKMGITEEMERMAENTARDLEDSKLGLEACRSSAESQRSLAKRLDEEQERLQGQARLALKNGNEPQARKILLERETVRDRLKAALGRLVVENQRMKEMETNLNRFEERALEVDSLIRRNVAANVAKKAGRDDDGDFDCGLGLPREDPLLEKFRDLER</sequence>
<keyword evidence="2" id="KW-0732">Signal</keyword>
<feature type="chain" id="PRO_5031202496" description="Glycine zipper domain-containing protein" evidence="2">
    <location>
        <begin position="33"/>
        <end position="271"/>
    </location>
</feature>
<name>A0A7S1B503_9STRA</name>
<accession>A0A7S1B503</accession>
<evidence type="ECO:0000313" key="3">
    <source>
        <dbReference type="EMBL" id="CAD8874983.1"/>
    </source>
</evidence>
<protein>
    <recommendedName>
        <fullName evidence="4">Glycine zipper domain-containing protein</fullName>
    </recommendedName>
</protein>
<evidence type="ECO:0000256" key="2">
    <source>
        <dbReference type="SAM" id="SignalP"/>
    </source>
</evidence>
<gene>
    <name evidence="3" type="ORF">CHYS00102_LOCUS2158</name>
</gene>
<dbReference type="EMBL" id="HBFR01003152">
    <property type="protein sequence ID" value="CAD8874983.1"/>
    <property type="molecule type" value="Transcribed_RNA"/>
</dbReference>